<gene>
    <name evidence="1" type="ORF">Edafosvirus39_1</name>
</gene>
<accession>A0A3G4ZVB5</accession>
<organism evidence="1">
    <name type="scientific">Edafosvirus sp</name>
    <dbReference type="NCBI Taxonomy" id="2487765"/>
    <lineage>
        <taxon>Viruses</taxon>
        <taxon>Varidnaviria</taxon>
        <taxon>Bamfordvirae</taxon>
        <taxon>Nucleocytoviricota</taxon>
        <taxon>Megaviricetes</taxon>
        <taxon>Imitervirales</taxon>
        <taxon>Mimiviridae</taxon>
        <taxon>Klosneuvirinae</taxon>
    </lineage>
</organism>
<feature type="non-terminal residue" evidence="1">
    <location>
        <position position="1"/>
    </location>
</feature>
<name>A0A3G4ZVB5_9VIRU</name>
<evidence type="ECO:0000313" key="1">
    <source>
        <dbReference type="EMBL" id="AYV78848.1"/>
    </source>
</evidence>
<sequence>SVSIATDLVTINANCLLDNITLSLTSSSLVQLRGIVFASTSATNSRVFNCSLTVDNTSAGVGTSNVIGIYSGGTGNATNYFNNLELVNVNVLSANSGVKRALLLDTATNTINVKNCNLRVSGGTDSIGVETNNAGVTLTMRMCYCEGTIADISQTNGNINIYATKLLNSNANGKNFTIIDTFPNTIQYSLSGSVTSAVTRYMRISDALTANEMKQVIYQKCIIKNLYVRARLGPGGVISDVYTVRKNGIDTSLAVTITGAATLASNTNTSITFNANDDISLKLVTGTGSAQTDITLTVEIY</sequence>
<dbReference type="EMBL" id="MK072104">
    <property type="protein sequence ID" value="AYV78848.1"/>
    <property type="molecule type" value="Genomic_DNA"/>
</dbReference>
<reference evidence="1" key="1">
    <citation type="submission" date="2018-10" db="EMBL/GenBank/DDBJ databases">
        <title>Hidden diversity of soil giant viruses.</title>
        <authorList>
            <person name="Schulz F."/>
            <person name="Alteio L."/>
            <person name="Goudeau D."/>
            <person name="Ryan E.M."/>
            <person name="Malmstrom R.R."/>
            <person name="Blanchard J."/>
            <person name="Woyke T."/>
        </authorList>
    </citation>
    <scope>NUCLEOTIDE SEQUENCE</scope>
    <source>
        <strain evidence="1">EDV1</strain>
    </source>
</reference>
<proteinExistence type="predicted"/>
<protein>
    <submittedName>
        <fullName evidence="1">Uncharacterized protein</fullName>
    </submittedName>
</protein>